<feature type="transmembrane region" description="Helical" evidence="2">
    <location>
        <begin position="66"/>
        <end position="83"/>
    </location>
</feature>
<dbReference type="Pfam" id="PF17270">
    <property type="entry name" value="DUF5336"/>
    <property type="match status" value="1"/>
</dbReference>
<protein>
    <recommendedName>
        <fullName evidence="5">34 kDa antigenic protein</fullName>
    </recommendedName>
</protein>
<feature type="transmembrane region" description="Helical" evidence="2">
    <location>
        <begin position="39"/>
        <end position="60"/>
    </location>
</feature>
<keyword evidence="2" id="KW-0812">Transmembrane</keyword>
<feature type="region of interest" description="Disordered" evidence="1">
    <location>
        <begin position="182"/>
        <end position="259"/>
    </location>
</feature>
<name>A0A1A3KJF4_MYCAS</name>
<proteinExistence type="predicted"/>
<dbReference type="AlphaFoldDB" id="A0A1A3KJF4"/>
<feature type="compositionally biased region" description="Low complexity" evidence="1">
    <location>
        <begin position="182"/>
        <end position="203"/>
    </location>
</feature>
<evidence type="ECO:0000256" key="1">
    <source>
        <dbReference type="SAM" id="MobiDB-lite"/>
    </source>
</evidence>
<keyword evidence="2" id="KW-1133">Transmembrane helix</keyword>
<evidence type="ECO:0000313" key="3">
    <source>
        <dbReference type="EMBL" id="OBJ84528.1"/>
    </source>
</evidence>
<reference evidence="3 4" key="1">
    <citation type="submission" date="2016-06" db="EMBL/GenBank/DDBJ databases">
        <authorList>
            <person name="Kjaerup R.B."/>
            <person name="Dalgaard T.S."/>
            <person name="Juul-Madsen H.R."/>
        </authorList>
    </citation>
    <scope>NUCLEOTIDE SEQUENCE [LARGE SCALE GENOMIC DNA]</scope>
    <source>
        <strain evidence="3 4">1276495.2</strain>
    </source>
</reference>
<dbReference type="EMBL" id="LZLM01000084">
    <property type="protein sequence ID" value="OBJ84528.1"/>
    <property type="molecule type" value="Genomic_DNA"/>
</dbReference>
<comment type="caution">
    <text evidence="3">The sequence shown here is derived from an EMBL/GenBank/DDBJ whole genome shotgun (WGS) entry which is preliminary data.</text>
</comment>
<evidence type="ECO:0000313" key="4">
    <source>
        <dbReference type="Proteomes" id="UP000093925"/>
    </source>
</evidence>
<keyword evidence="2" id="KW-0472">Membrane</keyword>
<evidence type="ECO:0008006" key="5">
    <source>
        <dbReference type="Google" id="ProtNLM"/>
    </source>
</evidence>
<accession>A0A1A3KJF4</accession>
<dbReference type="Proteomes" id="UP000093925">
    <property type="component" value="Unassembled WGS sequence"/>
</dbReference>
<gene>
    <name evidence="3" type="ORF">A5640_15490</name>
</gene>
<evidence type="ECO:0000256" key="2">
    <source>
        <dbReference type="SAM" id="Phobius"/>
    </source>
</evidence>
<dbReference type="InterPro" id="IPR035166">
    <property type="entry name" value="DUF5336"/>
</dbReference>
<feature type="transmembrane region" description="Helical" evidence="2">
    <location>
        <begin position="118"/>
        <end position="140"/>
    </location>
</feature>
<feature type="transmembrane region" description="Helical" evidence="2">
    <location>
        <begin position="92"/>
        <end position="112"/>
    </location>
</feature>
<organism evidence="3 4">
    <name type="scientific">Mycobacterium asiaticum</name>
    <dbReference type="NCBI Taxonomy" id="1790"/>
    <lineage>
        <taxon>Bacteria</taxon>
        <taxon>Bacillati</taxon>
        <taxon>Actinomycetota</taxon>
        <taxon>Actinomycetes</taxon>
        <taxon>Mycobacteriales</taxon>
        <taxon>Mycobacteriaceae</taxon>
        <taxon>Mycobacterium</taxon>
    </lineage>
</organism>
<sequence length="259" mass="26768">MMMAYPSGFEGYYPADQTGAHNGYSAWTSGDAKPAHRHLTLAVVLLGLGAYLVSFGPMFNTGGIDWDVRFAVLAGLLAAFGLLPRQTAAPKIVAVLAAIGFLDALSRGIVVPDGIEPGWALWVLIVLNALQTAAAVGAVLTQPSATDEQQAWYAAYAEQYAQAAAQYYGQYTASEQADTGYGGATAQAQQPAQTRPAAAPQEASYAEFVGGQSPAPADPVPGQQSAQLPTGLPQVGQHGAPAAQPTDTGHPPQHTSAPH</sequence>